<keyword evidence="1" id="KW-1133">Transmembrane helix</keyword>
<accession>A0ABX9G9F3</accession>
<keyword evidence="1" id="KW-0812">Transmembrane</keyword>
<sequence>MPMTASFPRVLPRYALGCYAGAFALLYLFSAQLLATLDIWLLPRSLLIEMLRYRAMWLVFFLTLPTVGYLLWRGSDLVAWWRAPAELTLDSHALHIGPRTLAYTDVASIRHQHNRDHLVLTLRDGERVRIRLAIWEDGYALADQLEESVGGNLEATTLRRLQAQDTVGFGPLSMNASGLTYKGHMIPWAAIDSIRTQSDSEGMETDETLIIVARGKTHKIDRSKIVNEPVMLACLRQYLPGA</sequence>
<feature type="transmembrane region" description="Helical" evidence="1">
    <location>
        <begin position="55"/>
        <end position="72"/>
    </location>
</feature>
<gene>
    <name evidence="2" type="ORF">DFP87_11081</name>
</gene>
<keyword evidence="3" id="KW-1185">Reference proteome</keyword>
<evidence type="ECO:0000313" key="3">
    <source>
        <dbReference type="Proteomes" id="UP000252124"/>
    </source>
</evidence>
<dbReference type="Proteomes" id="UP000252124">
    <property type="component" value="Unassembled WGS sequence"/>
</dbReference>
<evidence type="ECO:0008006" key="4">
    <source>
        <dbReference type="Google" id="ProtNLM"/>
    </source>
</evidence>
<reference evidence="2 3" key="1">
    <citation type="submission" date="2018-06" db="EMBL/GenBank/DDBJ databases">
        <title>Genomic Encyclopedia of Type Strains, Phase III (KMG-III): the genomes of soil and plant-associated and newly described type strains.</title>
        <authorList>
            <person name="Whitman W."/>
        </authorList>
    </citation>
    <scope>NUCLEOTIDE SEQUENCE [LARGE SCALE GENOMIC DNA]</scope>
    <source>
        <strain evidence="2 3">CECT 7342</strain>
    </source>
</reference>
<name>A0ABX9G9F3_9BURK</name>
<organism evidence="2 3">
    <name type="scientific">Achromobacter marplatensis</name>
    <dbReference type="NCBI Taxonomy" id="470868"/>
    <lineage>
        <taxon>Bacteria</taxon>
        <taxon>Pseudomonadati</taxon>
        <taxon>Pseudomonadota</taxon>
        <taxon>Betaproteobacteria</taxon>
        <taxon>Burkholderiales</taxon>
        <taxon>Alcaligenaceae</taxon>
        <taxon>Achromobacter</taxon>
    </lineage>
</organism>
<protein>
    <recommendedName>
        <fullName evidence="4">SMODS-associating 2TM beta-strand rich effector domain-containing protein</fullName>
    </recommendedName>
</protein>
<proteinExistence type="predicted"/>
<comment type="caution">
    <text evidence="2">The sequence shown here is derived from an EMBL/GenBank/DDBJ whole genome shotgun (WGS) entry which is preliminary data.</text>
</comment>
<evidence type="ECO:0000256" key="1">
    <source>
        <dbReference type="SAM" id="Phobius"/>
    </source>
</evidence>
<keyword evidence="1" id="KW-0472">Membrane</keyword>
<evidence type="ECO:0000313" key="2">
    <source>
        <dbReference type="EMBL" id="RBP16657.1"/>
    </source>
</evidence>
<dbReference type="EMBL" id="QNRM01000010">
    <property type="protein sequence ID" value="RBP16657.1"/>
    <property type="molecule type" value="Genomic_DNA"/>
</dbReference>